<dbReference type="GeneID" id="28938592"/>
<keyword evidence="3" id="KW-1185">Reference proteome</keyword>
<dbReference type="eggNOG" id="ENOG502S7B9">
    <property type="taxonomic scope" value="Eukaryota"/>
</dbReference>
<proteinExistence type="predicted"/>
<dbReference type="Pfam" id="PF13926">
    <property type="entry name" value="DUF4211"/>
    <property type="match status" value="1"/>
</dbReference>
<organism evidence="2 3">
    <name type="scientific">Pneumocystis jirovecii (strain RU7)</name>
    <name type="common">Human pneumocystis pneumonia agent</name>
    <dbReference type="NCBI Taxonomy" id="1408657"/>
    <lineage>
        <taxon>Eukaryota</taxon>
        <taxon>Fungi</taxon>
        <taxon>Dikarya</taxon>
        <taxon>Ascomycota</taxon>
        <taxon>Taphrinomycotina</taxon>
        <taxon>Pneumocystomycetes</taxon>
        <taxon>Pneumocystaceae</taxon>
        <taxon>Pneumocystis</taxon>
    </lineage>
</organism>
<protein>
    <recommendedName>
        <fullName evidence="1">DUF4211 domain-containing protein</fullName>
    </recommendedName>
</protein>
<name>A0A0W4ZW38_PNEJ7</name>
<dbReference type="VEuPathDB" id="FungiDB:T551_00070"/>
<evidence type="ECO:0000313" key="2">
    <source>
        <dbReference type="EMBL" id="KTW32585.1"/>
    </source>
</evidence>
<sequence>MDHINAFNIIKDKKKSYNFRKKKTSKYLSKKKREKNQSILPFCKERKTLFIINSDEDDIENKKFKVNSSSFIKFQQNQSTFLKNKDLNFKNKNLFRIYELENPENVFESIKRDEFNKEDSSNQNTKEDYQDLSNTLHNSKFHKDYLKNSTDVNCFYNKCVKDVSEGNMYQTLNSKNTIENYSMEISNFLKTKSLGKNTKENNTTCTSQSDSLRNSKNDFELSLIIPKTKRRKFISSTSNSENDSQLEIENEINDLNKKDIIEERTRGSKRNIKRTIFQEQLQKLKKNKITKKTLENNSDDLEIIDPPQTFLSYHSSSSFSDNEIIQGDHESVTLDDFIVDDSEPIGQPYFEMPVEFTMFSYQGISSHFKVFIQHKIHKLLNPDFIEESDQFIFSLKYLEKKISSLRDSVLSSSAWKLPFINALSSRPILKTGTCESRFFCDACNISGRISAFWVQFHGPKYDPRTLKIYENEEKLLEDEMNNFNEELWYLGRFCYLRAKIAHRFWHWHFNINQDLKRILKKSKKIDISFKKTLLNVNTSERTKKIDSIIRELDDSGKTNEIWENFNNTLKQAENFMMIHEFKEKEYQH</sequence>
<evidence type="ECO:0000313" key="3">
    <source>
        <dbReference type="Proteomes" id="UP000053447"/>
    </source>
</evidence>
<dbReference type="PANTHER" id="PTHR14689:SF0">
    <property type="entry name" value="COILED-COIL DOMAIN-CONTAINING PROTEIN 82"/>
    <property type="match status" value="1"/>
</dbReference>
<dbReference type="EMBL" id="LFWA01000001">
    <property type="protein sequence ID" value="KTW32585.1"/>
    <property type="molecule type" value="Genomic_DNA"/>
</dbReference>
<comment type="caution">
    <text evidence="2">The sequence shown here is derived from an EMBL/GenBank/DDBJ whole genome shotgun (WGS) entry which is preliminary data.</text>
</comment>
<dbReference type="PANTHER" id="PTHR14689">
    <property type="entry name" value="PHORBOL-ESTER_DAG-TYPE DOMAIN-CONTAINING PROTEIN"/>
    <property type="match status" value="1"/>
</dbReference>
<dbReference type="GO" id="GO:0005634">
    <property type="term" value="C:nucleus"/>
    <property type="evidence" value="ECO:0007669"/>
    <property type="project" value="TreeGrafter"/>
</dbReference>
<dbReference type="InterPro" id="IPR025451">
    <property type="entry name" value="DUF4211"/>
</dbReference>
<reference evidence="3" key="1">
    <citation type="journal article" date="2016" name="Nat. Commun.">
        <title>Genome analysis of three Pneumocystis species reveals adaptation mechanisms to life exclusively in mammalian hosts.</title>
        <authorList>
            <person name="Ma L."/>
            <person name="Chen Z."/>
            <person name="Huang D.W."/>
            <person name="Kutty G."/>
            <person name="Ishihara M."/>
            <person name="Wang H."/>
            <person name="Abouelleil A."/>
            <person name="Bishop L."/>
            <person name="Davey E."/>
            <person name="Deng R."/>
            <person name="Deng X."/>
            <person name="Fan L."/>
            <person name="Fantoni G."/>
            <person name="Fitzgerald M."/>
            <person name="Gogineni E."/>
            <person name="Goldberg J.M."/>
            <person name="Handley G."/>
            <person name="Hu X."/>
            <person name="Huber C."/>
            <person name="Jiao X."/>
            <person name="Jones K."/>
            <person name="Levin J.Z."/>
            <person name="Liu Y."/>
            <person name="Macdonald P."/>
            <person name="Melnikov A."/>
            <person name="Raley C."/>
            <person name="Sassi M."/>
            <person name="Sherman B.T."/>
            <person name="Song X."/>
            <person name="Sykes S."/>
            <person name="Tran B."/>
            <person name="Walsh L."/>
            <person name="Xia Y."/>
            <person name="Yang J."/>
            <person name="Young S."/>
            <person name="Zeng Q."/>
            <person name="Zheng X."/>
            <person name="Stephens R."/>
            <person name="Nusbaum C."/>
            <person name="Birren B.W."/>
            <person name="Azadi P."/>
            <person name="Lempicki R.A."/>
            <person name="Cuomo C.A."/>
            <person name="Kovacs J.A."/>
        </authorList>
    </citation>
    <scope>NUCLEOTIDE SEQUENCE [LARGE SCALE GENOMIC DNA]</scope>
    <source>
        <strain evidence="3">RU7</strain>
    </source>
</reference>
<gene>
    <name evidence="2" type="ORF">T551_00070</name>
</gene>
<evidence type="ECO:0000259" key="1">
    <source>
        <dbReference type="Pfam" id="PF13926"/>
    </source>
</evidence>
<dbReference type="AlphaFoldDB" id="A0A0W4ZW38"/>
<accession>A0A0W4ZW38</accession>
<feature type="domain" description="DUF4211" evidence="1">
    <location>
        <begin position="336"/>
        <end position="466"/>
    </location>
</feature>
<dbReference type="Proteomes" id="UP000053447">
    <property type="component" value="Unassembled WGS sequence"/>
</dbReference>
<dbReference type="RefSeq" id="XP_018231277.1">
    <property type="nucleotide sequence ID" value="XM_018372337.1"/>
</dbReference>
<dbReference type="OrthoDB" id="21499at2759"/>
<dbReference type="STRING" id="1408657.A0A0W4ZW38"/>